<evidence type="ECO:0000259" key="2">
    <source>
        <dbReference type="PROSITE" id="PS50206"/>
    </source>
</evidence>
<dbReference type="PANTHER" id="PTHR43031:SF1">
    <property type="entry name" value="PYRIDINE NUCLEOTIDE-DISULPHIDE OXIDOREDUCTASE"/>
    <property type="match status" value="1"/>
</dbReference>
<dbReference type="KEGG" id="peo:AS203_07080"/>
<evidence type="ECO:0000256" key="1">
    <source>
        <dbReference type="SAM" id="SignalP"/>
    </source>
</evidence>
<gene>
    <name evidence="3" type="ORF">AS203_07080</name>
</gene>
<dbReference type="Gene3D" id="3.40.250.10">
    <property type="entry name" value="Rhodanese-like domain"/>
    <property type="match status" value="1"/>
</dbReference>
<name>A0A0S2KNP3_9BACT</name>
<organism evidence="3 4">
    <name type="scientific">Hoylesella enoeca</name>
    <dbReference type="NCBI Taxonomy" id="76123"/>
    <lineage>
        <taxon>Bacteria</taxon>
        <taxon>Pseudomonadati</taxon>
        <taxon>Bacteroidota</taxon>
        <taxon>Bacteroidia</taxon>
        <taxon>Bacteroidales</taxon>
        <taxon>Prevotellaceae</taxon>
        <taxon>Hoylesella</taxon>
    </lineage>
</organism>
<dbReference type="CDD" id="cd00158">
    <property type="entry name" value="RHOD"/>
    <property type="match status" value="1"/>
</dbReference>
<feature type="domain" description="Rhodanese" evidence="2">
    <location>
        <begin position="37"/>
        <end position="127"/>
    </location>
</feature>
<dbReference type="RefSeq" id="WP_025066036.1">
    <property type="nucleotide sequence ID" value="NZ_CAUPOR010000050.1"/>
</dbReference>
<sequence>MKNLLMLLLSVVGFQVSACGQKTVPEMDAAQFHSLIQRDSVQLVDVRTAEEYAEGKIHGALNINVLESNFMTKAEKLLVKSRPIAVYCRSGKRSLNAAKRLLAAGFDVINLKGGIIGWTSAGFPVDKE</sequence>
<dbReference type="SMART" id="SM00450">
    <property type="entry name" value="RHOD"/>
    <property type="match status" value="1"/>
</dbReference>
<dbReference type="InterPro" id="IPR001763">
    <property type="entry name" value="Rhodanese-like_dom"/>
</dbReference>
<dbReference type="SUPFAM" id="SSF52821">
    <property type="entry name" value="Rhodanese/Cell cycle control phosphatase"/>
    <property type="match status" value="1"/>
</dbReference>
<feature type="chain" id="PRO_5006602073" description="Rhodanese domain-containing protein" evidence="1">
    <location>
        <begin position="19"/>
        <end position="128"/>
    </location>
</feature>
<dbReference type="InterPro" id="IPR050229">
    <property type="entry name" value="GlpE_sulfurtransferase"/>
</dbReference>
<dbReference type="Pfam" id="PF00581">
    <property type="entry name" value="Rhodanese"/>
    <property type="match status" value="1"/>
</dbReference>
<reference evidence="4" key="1">
    <citation type="submission" date="2015-11" db="EMBL/GenBank/DDBJ databases">
        <authorList>
            <person name="Holder M.E."/>
            <person name="Ajami N.J."/>
            <person name="Petrosino J.F."/>
        </authorList>
    </citation>
    <scope>NUCLEOTIDE SEQUENCE [LARGE SCALE GENOMIC DNA]</scope>
    <source>
        <strain evidence="4">F0113</strain>
    </source>
</reference>
<keyword evidence="4" id="KW-1185">Reference proteome</keyword>
<dbReference type="InterPro" id="IPR036873">
    <property type="entry name" value="Rhodanese-like_dom_sf"/>
</dbReference>
<dbReference type="OrthoDB" id="1450994at2"/>
<evidence type="ECO:0000313" key="4">
    <source>
        <dbReference type="Proteomes" id="UP000056252"/>
    </source>
</evidence>
<dbReference type="AlphaFoldDB" id="A0A0S2KNP3"/>
<proteinExistence type="predicted"/>
<dbReference type="Proteomes" id="UP000056252">
    <property type="component" value="Chromosome"/>
</dbReference>
<keyword evidence="1" id="KW-0732">Signal</keyword>
<dbReference type="PROSITE" id="PS50206">
    <property type="entry name" value="RHODANESE_3"/>
    <property type="match status" value="1"/>
</dbReference>
<dbReference type="STRING" id="76123.AS203_07080"/>
<dbReference type="EMBL" id="CP013195">
    <property type="protein sequence ID" value="ALO49911.1"/>
    <property type="molecule type" value="Genomic_DNA"/>
</dbReference>
<feature type="signal peptide" evidence="1">
    <location>
        <begin position="1"/>
        <end position="18"/>
    </location>
</feature>
<accession>A0A0S2KNP3</accession>
<protein>
    <recommendedName>
        <fullName evidence="2">Rhodanese domain-containing protein</fullName>
    </recommendedName>
</protein>
<dbReference type="eggNOG" id="COG0607">
    <property type="taxonomic scope" value="Bacteria"/>
</dbReference>
<evidence type="ECO:0000313" key="3">
    <source>
        <dbReference type="EMBL" id="ALO49911.1"/>
    </source>
</evidence>
<dbReference type="PANTHER" id="PTHR43031">
    <property type="entry name" value="FAD-DEPENDENT OXIDOREDUCTASE"/>
    <property type="match status" value="1"/>
</dbReference>